<dbReference type="SMART" id="SM00382">
    <property type="entry name" value="AAA"/>
    <property type="match status" value="1"/>
</dbReference>
<evidence type="ECO:0000256" key="2">
    <source>
        <dbReference type="ARBA" id="ARBA00022741"/>
    </source>
</evidence>
<comment type="cofactor">
    <cofactor evidence="9">
        <name>Zn(2+)</name>
        <dbReference type="ChEBI" id="CHEBI:29105"/>
    </cofactor>
    <text evidence="9">Binds 1 zinc ion per homodimer.</text>
</comment>
<dbReference type="KEGG" id="tgy:X802_01625"/>
<feature type="binding site" evidence="9">
    <location>
        <begin position="791"/>
        <end position="796"/>
    </location>
    <ligand>
        <name>ATP</name>
        <dbReference type="ChEBI" id="CHEBI:30616"/>
    </ligand>
</feature>
<feature type="region of interest" description="Disordered" evidence="11">
    <location>
        <begin position="648"/>
        <end position="668"/>
    </location>
</feature>
<dbReference type="GO" id="GO:0008270">
    <property type="term" value="F:zinc ion binding"/>
    <property type="evidence" value="ECO:0007669"/>
    <property type="project" value="UniProtKB-UniRule"/>
</dbReference>
<accession>A0A0X1KID5</accession>
<evidence type="ECO:0000313" key="13">
    <source>
        <dbReference type="EMBL" id="AJC71031.1"/>
    </source>
</evidence>
<dbReference type="GO" id="GO:0006302">
    <property type="term" value="P:double-strand break repair"/>
    <property type="evidence" value="ECO:0007669"/>
    <property type="project" value="UniProtKB-UniRule"/>
</dbReference>
<dbReference type="EMBL" id="CP007140">
    <property type="protein sequence ID" value="AJC71031.1"/>
    <property type="molecule type" value="Genomic_DNA"/>
</dbReference>
<dbReference type="GO" id="GO:0016887">
    <property type="term" value="F:ATP hydrolysis activity"/>
    <property type="evidence" value="ECO:0007669"/>
    <property type="project" value="UniProtKB-UniRule"/>
</dbReference>
<feature type="coiled-coil region" evidence="9">
    <location>
        <begin position="153"/>
        <end position="577"/>
    </location>
</feature>
<dbReference type="SUPFAM" id="SSF52540">
    <property type="entry name" value="P-loop containing nucleoside triphosphate hydrolases"/>
    <property type="match status" value="2"/>
</dbReference>
<dbReference type="SUPFAM" id="SSF75712">
    <property type="entry name" value="Rad50 coiled-coil Zn hook"/>
    <property type="match status" value="1"/>
</dbReference>
<dbReference type="InterPro" id="IPR022982">
    <property type="entry name" value="Rad50_ATPase_archaeal"/>
</dbReference>
<dbReference type="OrthoDB" id="25344at2157"/>
<evidence type="ECO:0000256" key="8">
    <source>
        <dbReference type="ARBA" id="ARBA00023204"/>
    </source>
</evidence>
<evidence type="ECO:0000256" key="6">
    <source>
        <dbReference type="ARBA" id="ARBA00022840"/>
    </source>
</evidence>
<keyword evidence="14" id="KW-1185">Reference proteome</keyword>
<keyword evidence="4 9" id="KW-0378">Hydrolase</keyword>
<dbReference type="AlphaFoldDB" id="A0A0X1KID5"/>
<dbReference type="Pfam" id="PF04423">
    <property type="entry name" value="Rad50_zn_hook"/>
    <property type="match status" value="1"/>
</dbReference>
<protein>
    <recommendedName>
        <fullName evidence="9">DNA double-strand break repair Rad50 ATPase</fullName>
    </recommendedName>
</protein>
<dbReference type="GO" id="GO:0005524">
    <property type="term" value="F:ATP binding"/>
    <property type="evidence" value="ECO:0007669"/>
    <property type="project" value="UniProtKB-UniRule"/>
</dbReference>
<name>A0A0X1KID5_9EURY</name>
<evidence type="ECO:0000256" key="3">
    <source>
        <dbReference type="ARBA" id="ARBA00022763"/>
    </source>
</evidence>
<keyword evidence="6 9" id="KW-0067">ATP-binding</keyword>
<gene>
    <name evidence="9" type="primary">rad50</name>
    <name evidence="13" type="ORF">X802_01625</name>
</gene>
<comment type="subunit">
    <text evidence="9">Homodimer. Forms a heterotetramer composed of two Mre11 subunits and two Rad50 subunits.</text>
</comment>
<evidence type="ECO:0000256" key="5">
    <source>
        <dbReference type="ARBA" id="ARBA00022833"/>
    </source>
</evidence>
<dbReference type="Gene3D" id="3.40.50.300">
    <property type="entry name" value="P-loop containing nucleotide triphosphate hydrolases"/>
    <property type="match status" value="2"/>
</dbReference>
<evidence type="ECO:0000256" key="1">
    <source>
        <dbReference type="ARBA" id="ARBA00022723"/>
    </source>
</evidence>
<evidence type="ECO:0000256" key="7">
    <source>
        <dbReference type="ARBA" id="ARBA00023054"/>
    </source>
</evidence>
<dbReference type="InterPro" id="IPR003593">
    <property type="entry name" value="AAA+_ATPase"/>
</dbReference>
<feature type="binding site" evidence="9 10">
    <location>
        <position position="440"/>
    </location>
    <ligand>
        <name>Zn(2+)</name>
        <dbReference type="ChEBI" id="CHEBI:29105"/>
    </ligand>
</feature>
<keyword evidence="2 9" id="KW-0547">Nucleotide-binding</keyword>
<dbReference type="NCBIfam" id="NF003034">
    <property type="entry name" value="PRK03918.1"/>
    <property type="match status" value="1"/>
</dbReference>
<sequence>MRVRKIEIRNFRAHRKSVVEFADGINLIVGQNGAGKSSILEAIFASLYLGHPSFPKGYLKANARVGSGELSLTLEFEHNGKSYRITRTSQKNELLEDGRPIAEKSSDIARWVERNVYPLQVYTNALYIRQGEIEGIITNREIMEKVLRKVLGIEDYENAERNAMDVMRELRRRKESLKKLIEREVEVKENLRDAEKRFAETLRRISELRGRERALSGEVEELARRYREMKEKKDLIATLEKRAALLEKSLASERKLLGEHEKRIEELGEELKELGGKLKRLDELRPLAEEYVELGRLLKLKDELSRIEVQKSALMEKLRSLEKEISKKVELGKKLDELKKLEAETRKEYERLKERHRLYQHALTLLGEVERYRKELERAGYTVEKLEKELDEVGNSREELEMLREEISKVRERIASLSGKKTELEANMERLEGAKVCPLCRRPIDEHEEGEILEEYRAEIERIDTEITELKRKLEKMGEREAELKRLLAREPRLIRLKKTADLLREAEDKLNELGLEELERDAELFDETREKLIGLKKEIRSVRERIEELKNLEKEKKDVEASLSAIEEKKGELMKRLSDRGFQSFEEVEERLKELEKPYREFLSLKDVPKRAAAIEKKLAFERKKVEEAKNRIAELEEELEKAQKELEETRKGFSEEDFERAEKEYMEKSKSLERTRAELEGTEKLRDEITRLIEELKGNLKEIEKAESELELVEKALADMAAFREKVARLKTEEELRGLEEVQKLAGEMFSEMTEGKYQGIKLRREKKYGKEKIELKVLYAGNEVGIDFLSGGERIALGLAFRLALSLYKVGNLELLILDEPTPFLDEERRKKLVEIISGQLRRIPQVIIVSHDEELKDAADYVIRVTNAGEAKVEVESLGAY</sequence>
<dbReference type="Pfam" id="PF13514">
    <property type="entry name" value="AAA_27"/>
    <property type="match status" value="1"/>
</dbReference>
<reference evidence="13 14" key="1">
    <citation type="submission" date="2014-01" db="EMBL/GenBank/DDBJ databases">
        <title>Genome sequencing of Thermococcus guaymasensis.</title>
        <authorList>
            <person name="Zhang X."/>
            <person name="Alvare G."/>
            <person name="Fristensky B."/>
            <person name="Chen L."/>
            <person name="Suen T."/>
            <person name="Chen Q."/>
            <person name="Ma K."/>
        </authorList>
    </citation>
    <scope>NUCLEOTIDE SEQUENCE [LARGE SCALE GENOMIC DNA]</scope>
    <source>
        <strain evidence="13 14">DSM 11113</strain>
    </source>
</reference>
<keyword evidence="3 9" id="KW-0227">DNA damage</keyword>
<dbReference type="PATRIC" id="fig|1432656.3.peg.321"/>
<keyword evidence="5 9" id="KW-0862">Zinc</keyword>
<dbReference type="STRING" id="1432656.X802_01625"/>
<dbReference type="GeneID" id="27134359"/>
<evidence type="ECO:0000256" key="11">
    <source>
        <dbReference type="SAM" id="MobiDB-lite"/>
    </source>
</evidence>
<comment type="function">
    <text evidence="9">Part of the Rad50/Mre11 complex, which is involved in the early steps of DNA double-strand break (DSB) repair. The complex may facilitate opening of the processed DNA ends to aid in the recruitment of HerA and NurA. Rad50 controls the balance between DNA end bridging and DNA resection via ATP-dependent structural rearrangements of the Rad50/Mre11 complex.</text>
</comment>
<dbReference type="PANTHER" id="PTHR32114:SF2">
    <property type="entry name" value="ABC TRANSPORTER ABCH.3"/>
    <property type="match status" value="1"/>
</dbReference>
<evidence type="ECO:0000256" key="4">
    <source>
        <dbReference type="ARBA" id="ARBA00022801"/>
    </source>
</evidence>
<keyword evidence="8 9" id="KW-0234">DNA repair</keyword>
<evidence type="ECO:0000256" key="9">
    <source>
        <dbReference type="HAMAP-Rule" id="MF_00449"/>
    </source>
</evidence>
<dbReference type="Gene3D" id="6.10.250.70">
    <property type="match status" value="1"/>
</dbReference>
<comment type="domain">
    <text evidence="9">The two conserved Cys that bind zinc constitute the zinc-hook, which separates the large intramolecular coiled coil regions. The 2 Cys residues coordinate one molecule of zinc with the help of the 2 Cys residues of the zinc-hook of another Rad50 molecule, thereby forming a V-shaped homodimer.</text>
</comment>
<feature type="binding site" evidence="9">
    <location>
        <position position="12"/>
    </location>
    <ligand>
        <name>ATP</name>
        <dbReference type="ChEBI" id="CHEBI:30616"/>
    </ligand>
</feature>
<proteinExistence type="inferred from homology"/>
<keyword evidence="1 9" id="KW-0479">Metal-binding</keyword>
<evidence type="ECO:0000313" key="14">
    <source>
        <dbReference type="Proteomes" id="UP000062043"/>
    </source>
</evidence>
<dbReference type="PANTHER" id="PTHR32114">
    <property type="entry name" value="ABC TRANSPORTER ABCH.3"/>
    <property type="match status" value="1"/>
</dbReference>
<dbReference type="PROSITE" id="PS51131">
    <property type="entry name" value="ZN_HOOK"/>
    <property type="match status" value="1"/>
</dbReference>
<keyword evidence="7 9" id="KW-0175">Coiled coil</keyword>
<evidence type="ECO:0000259" key="12">
    <source>
        <dbReference type="PROSITE" id="PS51131"/>
    </source>
</evidence>
<dbReference type="Gene3D" id="1.10.287.510">
    <property type="entry name" value="Helix hairpin bin"/>
    <property type="match status" value="1"/>
</dbReference>
<dbReference type="HAMAP" id="MF_00449">
    <property type="entry name" value="RAD50"/>
    <property type="match status" value="1"/>
</dbReference>
<dbReference type="InterPro" id="IPR027417">
    <property type="entry name" value="P-loop_NTPase"/>
</dbReference>
<organism evidence="13 14">
    <name type="scientific">Thermococcus guaymasensis DSM 11113</name>
    <dbReference type="NCBI Taxonomy" id="1432656"/>
    <lineage>
        <taxon>Archaea</taxon>
        <taxon>Methanobacteriati</taxon>
        <taxon>Methanobacteriota</taxon>
        <taxon>Thermococci</taxon>
        <taxon>Thermococcales</taxon>
        <taxon>Thermococcaceae</taxon>
        <taxon>Thermococcus</taxon>
    </lineage>
</organism>
<evidence type="ECO:0000256" key="10">
    <source>
        <dbReference type="PROSITE-ProRule" id="PRU00471"/>
    </source>
</evidence>
<feature type="binding site" evidence="9 10">
    <location>
        <position position="437"/>
    </location>
    <ligand>
        <name>Zn(2+)</name>
        <dbReference type="ChEBI" id="CHEBI:29105"/>
    </ligand>
</feature>
<dbReference type="RefSeq" id="WP_062370412.1">
    <property type="nucleotide sequence ID" value="NZ_CP007140.1"/>
</dbReference>
<dbReference type="Proteomes" id="UP000062043">
    <property type="component" value="Chromosome"/>
</dbReference>
<feature type="binding site" evidence="9">
    <location>
        <begin position="32"/>
        <end position="38"/>
    </location>
    <ligand>
        <name>ATP</name>
        <dbReference type="ChEBI" id="CHEBI:30616"/>
    </ligand>
</feature>
<dbReference type="InterPro" id="IPR038734">
    <property type="entry name" value="YhaN_AAA"/>
</dbReference>
<feature type="binding site" evidence="9">
    <location>
        <position position="130"/>
    </location>
    <ligand>
        <name>ATP</name>
        <dbReference type="ChEBI" id="CHEBI:30616"/>
    </ligand>
</feature>
<comment type="similarity">
    <text evidence="9">Belongs to the SMC family. RAD50 subfamily.</text>
</comment>
<feature type="domain" description="Zinc-hook" evidence="12">
    <location>
        <begin position="393"/>
        <end position="489"/>
    </location>
</feature>
<dbReference type="InterPro" id="IPR013134">
    <property type="entry name" value="Zn_hook_RAD50"/>
</dbReference>